<reference evidence="1" key="1">
    <citation type="journal article" date="2013" name="Environ. Microbiol.">
        <title>Microbiota from the distal guts of lean and obese adolescents exhibit partial functional redundancy besides clear differences in community structure.</title>
        <authorList>
            <person name="Ferrer M."/>
            <person name="Ruiz A."/>
            <person name="Lanza F."/>
            <person name="Haange S.B."/>
            <person name="Oberbach A."/>
            <person name="Till H."/>
            <person name="Bargiela R."/>
            <person name="Campoy C."/>
            <person name="Segura M.T."/>
            <person name="Richter M."/>
            <person name="von Bergen M."/>
            <person name="Seifert J."/>
            <person name="Suarez A."/>
        </authorList>
    </citation>
    <scope>NUCLEOTIDE SEQUENCE</scope>
</reference>
<dbReference type="InterPro" id="IPR036412">
    <property type="entry name" value="HAD-like_sf"/>
</dbReference>
<feature type="non-terminal residue" evidence="1">
    <location>
        <position position="44"/>
    </location>
</feature>
<dbReference type="Gene3D" id="1.10.150.240">
    <property type="entry name" value="Putative phosphatase, domain 2"/>
    <property type="match status" value="1"/>
</dbReference>
<protein>
    <submittedName>
        <fullName evidence="1">Uncharacterized protein</fullName>
    </submittedName>
</protein>
<proteinExistence type="predicted"/>
<sequence>MANYTCLLLDVDNTLLDFNAAERAAVGITLEHYGMPKAPKHWKP</sequence>
<dbReference type="EMBL" id="AJWY01003790">
    <property type="protein sequence ID" value="EKC74253.1"/>
    <property type="molecule type" value="Genomic_DNA"/>
</dbReference>
<gene>
    <name evidence="1" type="ORF">LEA_05809</name>
</gene>
<dbReference type="AlphaFoldDB" id="K1TWH0"/>
<dbReference type="InterPro" id="IPR023198">
    <property type="entry name" value="PGP-like_dom2"/>
</dbReference>
<comment type="caution">
    <text evidence="1">The sequence shown here is derived from an EMBL/GenBank/DDBJ whole genome shotgun (WGS) entry which is preliminary data.</text>
</comment>
<organism evidence="1">
    <name type="scientific">human gut metagenome</name>
    <dbReference type="NCBI Taxonomy" id="408170"/>
    <lineage>
        <taxon>unclassified sequences</taxon>
        <taxon>metagenomes</taxon>
        <taxon>organismal metagenomes</taxon>
    </lineage>
</organism>
<dbReference type="SUPFAM" id="SSF56784">
    <property type="entry name" value="HAD-like"/>
    <property type="match status" value="1"/>
</dbReference>
<evidence type="ECO:0000313" key="1">
    <source>
        <dbReference type="EMBL" id="EKC74253.1"/>
    </source>
</evidence>
<dbReference type="InterPro" id="IPR023214">
    <property type="entry name" value="HAD_sf"/>
</dbReference>
<name>K1TWH0_9ZZZZ</name>
<accession>K1TWH0</accession>
<dbReference type="Gene3D" id="3.40.50.1000">
    <property type="entry name" value="HAD superfamily/HAD-like"/>
    <property type="match status" value="1"/>
</dbReference>